<accession>A0A0F9L868</accession>
<dbReference type="EMBL" id="LAZR01011728">
    <property type="protein sequence ID" value="KKM60180.1"/>
    <property type="molecule type" value="Genomic_DNA"/>
</dbReference>
<sequence>MIFLLEEYKTLLNSIFGQEVVEFLTETLNGKKLKLKSFKDNLKDFLDYQRDASEDCNDCIEYSKYTSQKLQNSTIFGNKIMEFPCWHTDYPLNFSKEIVKKYMIIGIDPGPDIRSDIHSAYELNLFELDSEQKNIMTKFEKLIRFPNYNRYKKHFNSSKGASLLPYLKALFLDEYDKLLKDLYITDVCKCLYDYEGENKGRQFGVRDYCFQKCGNKEIEMINPELIIFQGGAFESFKRITKKSKEIEIIPQDEIIDKYFKNLIDMGIKHRKFGYISINDRQFKFIKIYHSTKFNITASKRKTSLKAYQELMQNELEF</sequence>
<proteinExistence type="predicted"/>
<name>A0A0F9L868_9ZZZZ</name>
<dbReference type="Gene3D" id="3.40.470.10">
    <property type="entry name" value="Uracil-DNA glycosylase-like domain"/>
    <property type="match status" value="1"/>
</dbReference>
<evidence type="ECO:0000313" key="1">
    <source>
        <dbReference type="EMBL" id="KKM60180.1"/>
    </source>
</evidence>
<dbReference type="AlphaFoldDB" id="A0A0F9L868"/>
<protein>
    <submittedName>
        <fullName evidence="1">Uncharacterized protein</fullName>
    </submittedName>
</protein>
<dbReference type="InterPro" id="IPR036895">
    <property type="entry name" value="Uracil-DNA_glycosylase-like_sf"/>
</dbReference>
<dbReference type="SUPFAM" id="SSF52141">
    <property type="entry name" value="Uracil-DNA glycosylase-like"/>
    <property type="match status" value="1"/>
</dbReference>
<reference evidence="1" key="1">
    <citation type="journal article" date="2015" name="Nature">
        <title>Complex archaea that bridge the gap between prokaryotes and eukaryotes.</title>
        <authorList>
            <person name="Spang A."/>
            <person name="Saw J.H."/>
            <person name="Jorgensen S.L."/>
            <person name="Zaremba-Niedzwiedzka K."/>
            <person name="Martijn J."/>
            <person name="Lind A.E."/>
            <person name="van Eijk R."/>
            <person name="Schleper C."/>
            <person name="Guy L."/>
            <person name="Ettema T.J."/>
        </authorList>
    </citation>
    <scope>NUCLEOTIDE SEQUENCE</scope>
</reference>
<comment type="caution">
    <text evidence="1">The sequence shown here is derived from an EMBL/GenBank/DDBJ whole genome shotgun (WGS) entry which is preliminary data.</text>
</comment>
<gene>
    <name evidence="1" type="ORF">LCGC14_1544460</name>
</gene>
<organism evidence="1">
    <name type="scientific">marine sediment metagenome</name>
    <dbReference type="NCBI Taxonomy" id="412755"/>
    <lineage>
        <taxon>unclassified sequences</taxon>
        <taxon>metagenomes</taxon>
        <taxon>ecological metagenomes</taxon>
    </lineage>
</organism>